<evidence type="ECO:0000313" key="2">
    <source>
        <dbReference type="EMBL" id="GEO32506.1"/>
    </source>
</evidence>
<gene>
    <name evidence="2" type="ORF">CAE01nite_02310</name>
</gene>
<feature type="domain" description="ABM" evidence="1">
    <location>
        <begin position="28"/>
        <end position="117"/>
    </location>
</feature>
<evidence type="ECO:0000259" key="1">
    <source>
        <dbReference type="PROSITE" id="PS51725"/>
    </source>
</evidence>
<dbReference type="AlphaFoldDB" id="A0A512D7Q2"/>
<dbReference type="Gene3D" id="3.30.70.100">
    <property type="match status" value="1"/>
</dbReference>
<dbReference type="PROSITE" id="PS51725">
    <property type="entry name" value="ABM"/>
    <property type="match status" value="1"/>
</dbReference>
<protein>
    <recommendedName>
        <fullName evidence="1">ABM domain-containing protein</fullName>
    </recommendedName>
</protein>
<evidence type="ECO:0000313" key="3">
    <source>
        <dbReference type="Proteomes" id="UP000321181"/>
    </source>
</evidence>
<dbReference type="EMBL" id="BJYY01000001">
    <property type="protein sequence ID" value="GEO32506.1"/>
    <property type="molecule type" value="Genomic_DNA"/>
</dbReference>
<name>A0A512D7Q2_9CELL</name>
<organism evidence="2 3">
    <name type="scientific">Cellulomonas aerilata</name>
    <dbReference type="NCBI Taxonomy" id="515326"/>
    <lineage>
        <taxon>Bacteria</taxon>
        <taxon>Bacillati</taxon>
        <taxon>Actinomycetota</taxon>
        <taxon>Actinomycetes</taxon>
        <taxon>Micrococcales</taxon>
        <taxon>Cellulomonadaceae</taxon>
        <taxon>Cellulomonas</taxon>
    </lineage>
</organism>
<sequence>MPGPDRATARACLLAATTGTDHADAMRALVVRFDIQDADAARRFDELTEEAVVAITAHEPGTLVYATHAVHGEPLARVFYEVYADDDAFAAHEAAAHVVAFHARKDPLLSRPPRVEHLTPQRTKGGPA</sequence>
<dbReference type="Proteomes" id="UP000321181">
    <property type="component" value="Unassembled WGS sequence"/>
</dbReference>
<comment type="caution">
    <text evidence="2">The sequence shown here is derived from an EMBL/GenBank/DDBJ whole genome shotgun (WGS) entry which is preliminary data.</text>
</comment>
<keyword evidence="3" id="KW-1185">Reference proteome</keyword>
<accession>A0A512D7Q2</accession>
<proteinExistence type="predicted"/>
<dbReference type="Pfam" id="PF03992">
    <property type="entry name" value="ABM"/>
    <property type="match status" value="1"/>
</dbReference>
<dbReference type="InterPro" id="IPR007138">
    <property type="entry name" value="ABM_dom"/>
</dbReference>
<dbReference type="SUPFAM" id="SSF54909">
    <property type="entry name" value="Dimeric alpha+beta barrel"/>
    <property type="match status" value="1"/>
</dbReference>
<reference evidence="2 3" key="1">
    <citation type="submission" date="2019-07" db="EMBL/GenBank/DDBJ databases">
        <title>Whole genome shotgun sequence of Cellulomonas aerilata NBRC 106308.</title>
        <authorList>
            <person name="Hosoyama A."/>
            <person name="Uohara A."/>
            <person name="Ohji S."/>
            <person name="Ichikawa N."/>
        </authorList>
    </citation>
    <scope>NUCLEOTIDE SEQUENCE [LARGE SCALE GENOMIC DNA]</scope>
    <source>
        <strain evidence="2 3">NBRC 106308</strain>
    </source>
</reference>
<dbReference type="InterPro" id="IPR011008">
    <property type="entry name" value="Dimeric_a/b-barrel"/>
</dbReference>